<evidence type="ECO:0000256" key="3">
    <source>
        <dbReference type="ARBA" id="ARBA00022692"/>
    </source>
</evidence>
<dbReference type="InterPro" id="IPR003593">
    <property type="entry name" value="AAA+_ATPase"/>
</dbReference>
<reference evidence="11 12" key="1">
    <citation type="submission" date="2019-06" db="EMBL/GenBank/DDBJ databases">
        <title>The draft genome of Rhizobium smilacinae PTYR-5.</title>
        <authorList>
            <person name="Liu L."/>
            <person name="Li L."/>
            <person name="Zhang X."/>
        </authorList>
    </citation>
    <scope>NUCLEOTIDE SEQUENCE [LARGE SCALE GENOMIC DNA]</scope>
    <source>
        <strain evidence="11 12">PTYR-5</strain>
    </source>
</reference>
<evidence type="ECO:0000256" key="5">
    <source>
        <dbReference type="ARBA" id="ARBA00022840"/>
    </source>
</evidence>
<sequence length="567" mass="60256">MLKSRHGLIAVGLASALINLLYLTSSLFMLQVYDRVIPSQSIATLVALGLLVAGLYLFQAAFEIIRSRMLTRIGGIFDETIATSVFGAAVKAPIASGRAHDGLTLMRDFDRVRAFLSSTGLPAFFDLPWLPFYIAISFLFHPLIGIVAMTGSFILLLFAYLTHASAQKSSPVIAGVTIERDKLLGAAHRNSDVVEAMGMRADLASAWSRINDRHRSLLRNRSDTANAYATASKIFRIALQSFVLAVGAVLVIENKASGGIIIAASILLSRALAPAEQAIANWQGFVLCRQSLARLRQTLADDADHVAPMALPLPKAALVVENLSSAPPGQSGSVITNVSFSLKSGDALAVIGPSASGKSSLARALTGIWPIARGSFRLDGATLDRWSEAERKNIIGYLPQDIELFDGTIAQNVARFRADADAGAIVEAAKIADVHELILRLPDGYESEIGPGGSMLSAGQRQRIALARAVFGNPFLVVLDEPNSNLDADGEIALTKTILSIRNSGAIAIIIAHRPSALTGVDQVLLMVEGRVAAFGAKSDVLPKILRKNQQGELRSSPLAVVGEAGE</sequence>
<name>A0A5C4XU07_9HYPH</name>
<dbReference type="PROSITE" id="PS50929">
    <property type="entry name" value="ABC_TM1F"/>
    <property type="match status" value="1"/>
</dbReference>
<keyword evidence="6 8" id="KW-1133">Transmembrane helix</keyword>
<dbReference type="GO" id="GO:0034040">
    <property type="term" value="F:ATPase-coupled lipid transmembrane transporter activity"/>
    <property type="evidence" value="ECO:0007669"/>
    <property type="project" value="TreeGrafter"/>
</dbReference>
<dbReference type="AlphaFoldDB" id="A0A5C4XU07"/>
<evidence type="ECO:0000256" key="6">
    <source>
        <dbReference type="ARBA" id="ARBA00022989"/>
    </source>
</evidence>
<evidence type="ECO:0000256" key="8">
    <source>
        <dbReference type="SAM" id="Phobius"/>
    </source>
</evidence>
<dbReference type="InterPro" id="IPR036640">
    <property type="entry name" value="ABC1_TM_sf"/>
</dbReference>
<dbReference type="InterPro" id="IPR039421">
    <property type="entry name" value="Type_1_exporter"/>
</dbReference>
<dbReference type="EMBL" id="VDMN01000001">
    <property type="protein sequence ID" value="TNM66701.1"/>
    <property type="molecule type" value="Genomic_DNA"/>
</dbReference>
<dbReference type="InterPro" id="IPR017871">
    <property type="entry name" value="ABC_transporter-like_CS"/>
</dbReference>
<feature type="transmembrane region" description="Helical" evidence="8">
    <location>
        <begin position="114"/>
        <end position="134"/>
    </location>
</feature>
<evidence type="ECO:0000259" key="9">
    <source>
        <dbReference type="PROSITE" id="PS50893"/>
    </source>
</evidence>
<dbReference type="InterPro" id="IPR003439">
    <property type="entry name" value="ABC_transporter-like_ATP-bd"/>
</dbReference>
<dbReference type="Pfam" id="PF00005">
    <property type="entry name" value="ABC_tran"/>
    <property type="match status" value="1"/>
</dbReference>
<dbReference type="Gene3D" id="3.40.50.300">
    <property type="entry name" value="P-loop containing nucleotide triphosphate hydrolases"/>
    <property type="match status" value="1"/>
</dbReference>
<dbReference type="SUPFAM" id="SSF90123">
    <property type="entry name" value="ABC transporter transmembrane region"/>
    <property type="match status" value="1"/>
</dbReference>
<dbReference type="GO" id="GO:0030256">
    <property type="term" value="C:type I protein secretion system complex"/>
    <property type="evidence" value="ECO:0007669"/>
    <property type="project" value="InterPro"/>
</dbReference>
<dbReference type="RefSeq" id="WP_139676090.1">
    <property type="nucleotide sequence ID" value="NZ_VDMN01000001.1"/>
</dbReference>
<feature type="transmembrane region" description="Helical" evidence="8">
    <location>
        <begin position="42"/>
        <end position="62"/>
    </location>
</feature>
<feature type="transmembrane region" description="Helical" evidence="8">
    <location>
        <begin position="7"/>
        <end position="30"/>
    </location>
</feature>
<evidence type="ECO:0000256" key="4">
    <source>
        <dbReference type="ARBA" id="ARBA00022741"/>
    </source>
</evidence>
<dbReference type="Proteomes" id="UP000311605">
    <property type="component" value="Unassembled WGS sequence"/>
</dbReference>
<dbReference type="GO" id="GO:0030253">
    <property type="term" value="P:protein secretion by the type I secretion system"/>
    <property type="evidence" value="ECO:0007669"/>
    <property type="project" value="InterPro"/>
</dbReference>
<gene>
    <name evidence="11" type="ORF">FHP24_03185</name>
</gene>
<comment type="caution">
    <text evidence="11">The sequence shown here is derived from an EMBL/GenBank/DDBJ whole genome shotgun (WGS) entry which is preliminary data.</text>
</comment>
<dbReference type="SMART" id="SM00382">
    <property type="entry name" value="AAA"/>
    <property type="match status" value="1"/>
</dbReference>
<organism evidence="11 12">
    <name type="scientific">Aliirhizobium smilacinae</name>
    <dbReference type="NCBI Taxonomy" id="1395944"/>
    <lineage>
        <taxon>Bacteria</taxon>
        <taxon>Pseudomonadati</taxon>
        <taxon>Pseudomonadota</taxon>
        <taxon>Alphaproteobacteria</taxon>
        <taxon>Hyphomicrobiales</taxon>
        <taxon>Rhizobiaceae</taxon>
        <taxon>Aliirhizobium</taxon>
    </lineage>
</organism>
<dbReference type="PROSITE" id="PS00211">
    <property type="entry name" value="ABC_TRANSPORTER_1"/>
    <property type="match status" value="1"/>
</dbReference>
<dbReference type="Gene3D" id="1.20.1560.10">
    <property type="entry name" value="ABC transporter type 1, transmembrane domain"/>
    <property type="match status" value="1"/>
</dbReference>
<comment type="subcellular location">
    <subcellularLocation>
        <location evidence="1">Cell membrane</location>
        <topology evidence="1">Multi-pass membrane protein</topology>
    </subcellularLocation>
</comment>
<dbReference type="SUPFAM" id="SSF52540">
    <property type="entry name" value="P-loop containing nucleoside triphosphate hydrolases"/>
    <property type="match status" value="1"/>
</dbReference>
<feature type="domain" description="ABC transporter" evidence="9">
    <location>
        <begin position="318"/>
        <end position="554"/>
    </location>
</feature>
<dbReference type="GO" id="GO:0016887">
    <property type="term" value="F:ATP hydrolysis activity"/>
    <property type="evidence" value="ECO:0007669"/>
    <property type="project" value="InterPro"/>
</dbReference>
<dbReference type="GO" id="GO:0140359">
    <property type="term" value="F:ABC-type transporter activity"/>
    <property type="evidence" value="ECO:0007669"/>
    <property type="project" value="InterPro"/>
</dbReference>
<keyword evidence="12" id="KW-1185">Reference proteome</keyword>
<keyword evidence="4" id="KW-0547">Nucleotide-binding</keyword>
<keyword evidence="7 8" id="KW-0472">Membrane</keyword>
<protein>
    <submittedName>
        <fullName evidence="11">Type I secretion system permease/ATPase</fullName>
    </submittedName>
</protein>
<dbReference type="GO" id="GO:0005886">
    <property type="term" value="C:plasma membrane"/>
    <property type="evidence" value="ECO:0007669"/>
    <property type="project" value="UniProtKB-SubCell"/>
</dbReference>
<keyword evidence="5" id="KW-0067">ATP-binding</keyword>
<dbReference type="InterPro" id="IPR010128">
    <property type="entry name" value="ATPase_T1SS_PrtD-like"/>
</dbReference>
<dbReference type="GO" id="GO:0005524">
    <property type="term" value="F:ATP binding"/>
    <property type="evidence" value="ECO:0007669"/>
    <property type="project" value="UniProtKB-KW"/>
</dbReference>
<evidence type="ECO:0000256" key="2">
    <source>
        <dbReference type="ARBA" id="ARBA00005417"/>
    </source>
</evidence>
<accession>A0A5C4XU07</accession>
<evidence type="ECO:0000313" key="12">
    <source>
        <dbReference type="Proteomes" id="UP000311605"/>
    </source>
</evidence>
<dbReference type="OrthoDB" id="9808328at2"/>
<dbReference type="InterPro" id="IPR011527">
    <property type="entry name" value="ABC1_TM_dom"/>
</dbReference>
<evidence type="ECO:0000256" key="7">
    <source>
        <dbReference type="ARBA" id="ARBA00023136"/>
    </source>
</evidence>
<proteinExistence type="inferred from homology"/>
<evidence type="ECO:0000259" key="10">
    <source>
        <dbReference type="PROSITE" id="PS50929"/>
    </source>
</evidence>
<feature type="domain" description="ABC transmembrane type-1" evidence="10">
    <location>
        <begin position="9"/>
        <end position="287"/>
    </location>
</feature>
<evidence type="ECO:0000313" key="11">
    <source>
        <dbReference type="EMBL" id="TNM66701.1"/>
    </source>
</evidence>
<dbReference type="InterPro" id="IPR027417">
    <property type="entry name" value="P-loop_NTPase"/>
</dbReference>
<feature type="transmembrane region" description="Helical" evidence="8">
    <location>
        <begin position="140"/>
        <end position="161"/>
    </location>
</feature>
<keyword evidence="3 8" id="KW-0812">Transmembrane</keyword>
<dbReference type="PANTHER" id="PTHR24221">
    <property type="entry name" value="ATP-BINDING CASSETTE SUB-FAMILY B"/>
    <property type="match status" value="1"/>
</dbReference>
<dbReference type="PROSITE" id="PS50893">
    <property type="entry name" value="ABC_TRANSPORTER_2"/>
    <property type="match status" value="1"/>
</dbReference>
<evidence type="ECO:0000256" key="1">
    <source>
        <dbReference type="ARBA" id="ARBA00004651"/>
    </source>
</evidence>
<comment type="similarity">
    <text evidence="2">Belongs to the ABC transporter superfamily.</text>
</comment>
<dbReference type="NCBIfam" id="TIGR01842">
    <property type="entry name" value="type_I_sec_PrtD"/>
    <property type="match status" value="1"/>
</dbReference>
<dbReference type="PANTHER" id="PTHR24221:SF248">
    <property type="entry name" value="ABC TRANSPORTER TRANSMEMBRANE REGION"/>
    <property type="match status" value="1"/>
</dbReference>
<dbReference type="Pfam" id="PF00664">
    <property type="entry name" value="ABC_membrane"/>
    <property type="match status" value="1"/>
</dbReference>